<dbReference type="Proteomes" id="UP000241587">
    <property type="component" value="Unassembled WGS sequence"/>
</dbReference>
<sequence length="101" mass="11814">MELIEDIENEARHLSYLATMYNLQFLQKENLTDLNKMIQITRRAIDNASVAGQNPSTYSSDIALHLNERFLELGYLDNLEEIIRFSHKAIDDIPERLSDRF</sequence>
<proteinExistence type="predicted"/>
<dbReference type="AlphaFoldDB" id="A0A2T4GCD2"/>
<protein>
    <submittedName>
        <fullName evidence="1">Uncharacterized protein</fullName>
    </submittedName>
</protein>
<accession>A0A2T4GCD2</accession>
<dbReference type="OrthoDB" id="3259646at2759"/>
<dbReference type="OMA" id="HLNERFL"/>
<reference evidence="1 2" key="1">
    <citation type="submission" date="2018-02" db="EMBL/GenBank/DDBJ databases">
        <title>Fusarium culmorum secondary metabolites in fungal-bacterial-plant interactions.</title>
        <authorList>
            <person name="Schmidt R."/>
        </authorList>
    </citation>
    <scope>NUCLEOTIDE SEQUENCE [LARGE SCALE GENOMIC DNA]</scope>
    <source>
        <strain evidence="1 2">PV</strain>
    </source>
</reference>
<keyword evidence="2" id="KW-1185">Reference proteome</keyword>
<dbReference type="EMBL" id="PVEM01000031">
    <property type="protein sequence ID" value="PTD01227.1"/>
    <property type="molecule type" value="Genomic_DNA"/>
</dbReference>
<organism evidence="1 2">
    <name type="scientific">Fusarium culmorum</name>
    <dbReference type="NCBI Taxonomy" id="5516"/>
    <lineage>
        <taxon>Eukaryota</taxon>
        <taxon>Fungi</taxon>
        <taxon>Dikarya</taxon>
        <taxon>Ascomycota</taxon>
        <taxon>Pezizomycotina</taxon>
        <taxon>Sordariomycetes</taxon>
        <taxon>Hypocreomycetidae</taxon>
        <taxon>Hypocreales</taxon>
        <taxon>Nectriaceae</taxon>
        <taxon>Fusarium</taxon>
    </lineage>
</organism>
<comment type="caution">
    <text evidence="1">The sequence shown here is derived from an EMBL/GenBank/DDBJ whole genome shotgun (WGS) entry which is preliminary data.</text>
</comment>
<gene>
    <name evidence="1" type="ORF">FCULG_00012710</name>
</gene>
<name>A0A2T4GCD2_FUSCU</name>
<evidence type="ECO:0000313" key="2">
    <source>
        <dbReference type="Proteomes" id="UP000241587"/>
    </source>
</evidence>
<evidence type="ECO:0000313" key="1">
    <source>
        <dbReference type="EMBL" id="PTD01227.1"/>
    </source>
</evidence>